<dbReference type="AlphaFoldDB" id="A0A9W6Y254"/>
<comment type="caution">
    <text evidence="2">The sequence shown here is derived from an EMBL/GenBank/DDBJ whole genome shotgun (WGS) entry which is preliminary data.</text>
</comment>
<evidence type="ECO:0000313" key="2">
    <source>
        <dbReference type="EMBL" id="GMF53323.1"/>
    </source>
</evidence>
<evidence type="ECO:0000313" key="3">
    <source>
        <dbReference type="Proteomes" id="UP001165121"/>
    </source>
</evidence>
<dbReference type="Proteomes" id="UP001165121">
    <property type="component" value="Unassembled WGS sequence"/>
</dbReference>
<sequence>MVTPRSTKRHERVDRAVDNSKATENTRRGTGKSMHRRYQTDDDSSSEDEGYDGDGGVQMNEYMRQIRELTDSEQSSATPRIEVATHRPLG</sequence>
<name>A0A9W6Y254_9STRA</name>
<organism evidence="2 3">
    <name type="scientific">Phytophthora fragariaefolia</name>
    <dbReference type="NCBI Taxonomy" id="1490495"/>
    <lineage>
        <taxon>Eukaryota</taxon>
        <taxon>Sar</taxon>
        <taxon>Stramenopiles</taxon>
        <taxon>Oomycota</taxon>
        <taxon>Peronosporomycetes</taxon>
        <taxon>Peronosporales</taxon>
        <taxon>Peronosporaceae</taxon>
        <taxon>Phytophthora</taxon>
    </lineage>
</organism>
<keyword evidence="3" id="KW-1185">Reference proteome</keyword>
<accession>A0A9W6Y254</accession>
<reference evidence="2" key="1">
    <citation type="submission" date="2023-04" db="EMBL/GenBank/DDBJ databases">
        <title>Phytophthora fragariaefolia NBRC 109709.</title>
        <authorList>
            <person name="Ichikawa N."/>
            <person name="Sato H."/>
            <person name="Tonouchi N."/>
        </authorList>
    </citation>
    <scope>NUCLEOTIDE SEQUENCE</scope>
    <source>
        <strain evidence="2">NBRC 109709</strain>
    </source>
</reference>
<proteinExistence type="predicted"/>
<protein>
    <submittedName>
        <fullName evidence="2">Unnamed protein product</fullName>
    </submittedName>
</protein>
<gene>
    <name evidence="2" type="ORF">Pfra01_002202000</name>
</gene>
<dbReference type="EMBL" id="BSXT01003261">
    <property type="protein sequence ID" value="GMF53323.1"/>
    <property type="molecule type" value="Genomic_DNA"/>
</dbReference>
<evidence type="ECO:0000256" key="1">
    <source>
        <dbReference type="SAM" id="MobiDB-lite"/>
    </source>
</evidence>
<feature type="compositionally biased region" description="Basic residues" evidence="1">
    <location>
        <begin position="1"/>
        <end position="10"/>
    </location>
</feature>
<feature type="compositionally biased region" description="Acidic residues" evidence="1">
    <location>
        <begin position="41"/>
        <end position="52"/>
    </location>
</feature>
<feature type="region of interest" description="Disordered" evidence="1">
    <location>
        <begin position="1"/>
        <end position="90"/>
    </location>
</feature>